<dbReference type="Proteomes" id="UP000231564">
    <property type="component" value="Chromosome MARIT"/>
</dbReference>
<feature type="transmembrane region" description="Helical" evidence="1">
    <location>
        <begin position="57"/>
        <end position="80"/>
    </location>
</feature>
<dbReference type="AlphaFoldDB" id="A0A2H1EAS3"/>
<evidence type="ECO:0000313" key="2">
    <source>
        <dbReference type="EMBL" id="SFZ82663.1"/>
    </source>
</evidence>
<dbReference type="PANTHER" id="PTHR30221:SF1">
    <property type="entry name" value="SMALL-CONDUCTANCE MECHANOSENSITIVE CHANNEL"/>
    <property type="match status" value="1"/>
</dbReference>
<feature type="transmembrane region" description="Helical" evidence="1">
    <location>
        <begin position="15"/>
        <end position="36"/>
    </location>
</feature>
<dbReference type="Pfam" id="PF05552">
    <property type="entry name" value="MS_channel_1st_1"/>
    <property type="match status" value="2"/>
</dbReference>
<feature type="transmembrane region" description="Helical" evidence="1">
    <location>
        <begin position="346"/>
        <end position="367"/>
    </location>
</feature>
<dbReference type="OrthoDB" id="1411407at2"/>
<dbReference type="InterPro" id="IPR008910">
    <property type="entry name" value="MSC_TM_helix"/>
</dbReference>
<dbReference type="GeneID" id="47723204"/>
<accession>A0A2H1EAS3</accession>
<dbReference type="InterPro" id="IPR045275">
    <property type="entry name" value="MscS_archaea/bacteria_type"/>
</dbReference>
<organism evidence="2 3">
    <name type="scientific">Tenacibaculum maritimum NCIMB 2154</name>
    <dbReference type="NCBI Taxonomy" id="1349785"/>
    <lineage>
        <taxon>Bacteria</taxon>
        <taxon>Pseudomonadati</taxon>
        <taxon>Bacteroidota</taxon>
        <taxon>Flavobacteriia</taxon>
        <taxon>Flavobacteriales</taxon>
        <taxon>Flavobacteriaceae</taxon>
        <taxon>Tenacibaculum</taxon>
    </lineage>
</organism>
<dbReference type="PANTHER" id="PTHR30221">
    <property type="entry name" value="SMALL-CONDUCTANCE MECHANOSENSITIVE CHANNEL"/>
    <property type="match status" value="1"/>
</dbReference>
<feature type="transmembrane region" description="Helical" evidence="1">
    <location>
        <begin position="316"/>
        <end position="334"/>
    </location>
</feature>
<feature type="transmembrane region" description="Helical" evidence="1">
    <location>
        <begin position="149"/>
        <end position="172"/>
    </location>
</feature>
<evidence type="ECO:0000313" key="3">
    <source>
        <dbReference type="Proteomes" id="UP000231564"/>
    </source>
</evidence>
<proteinExistence type="predicted"/>
<feature type="transmembrane region" description="Helical" evidence="1">
    <location>
        <begin position="280"/>
        <end position="304"/>
    </location>
</feature>
<keyword evidence="3" id="KW-1185">Reference proteome</keyword>
<sequence length="385" mass="42137">MDQVLNTYNNITGSLGNPISSLLIVLLGWGIARIIKRVVRKITNNSGLNKTLSNDKINFGALVSKLIYSLIMVFVFMLALEKLGMTSVLEPVKDLLNGFTQFIPNIVGAGLVAYIGYMLATIVSELIGVSGEAIQKFTPKLNLPEHIDLVVILRKVVFIFIFIPLLISALNILNINAVSEPATNMLQSFFNAIPKVLVASLIIIIFTIGGKFLSNLLKDLLDSLNLNEIFKSAQLDSFIGKKNIEKLIANVVYAFIIVFGLMTAIDQLQFDKLSEMMNTIVHLAGNVLFGLIILAIGNWIAHVAVKNFMKSDDNKFIASIIKTAILAIFLAIGLRRMGIANDIINLAFGITLGTVALTIVLSFGLGGREAAGKQMERILNRFNKK</sequence>
<feature type="transmembrane region" description="Helical" evidence="1">
    <location>
        <begin position="192"/>
        <end position="213"/>
    </location>
</feature>
<dbReference type="RefSeq" id="WP_157926228.1">
    <property type="nucleotide sequence ID" value="NZ_CP138495.1"/>
</dbReference>
<dbReference type="KEGG" id="tmar:MARIT_1695"/>
<protein>
    <submittedName>
        <fullName evidence="2">Uncharacterized protein</fullName>
    </submittedName>
</protein>
<feature type="transmembrane region" description="Helical" evidence="1">
    <location>
        <begin position="102"/>
        <end position="128"/>
    </location>
</feature>
<reference evidence="2 3" key="1">
    <citation type="submission" date="2016-11" db="EMBL/GenBank/DDBJ databases">
        <authorList>
            <person name="Jaros S."/>
            <person name="Januszkiewicz K."/>
            <person name="Wedrychowicz H."/>
        </authorList>
    </citation>
    <scope>NUCLEOTIDE SEQUENCE [LARGE SCALE GENOMIC DNA]</scope>
    <source>
        <strain evidence="2">NCIMB 2154T</strain>
    </source>
</reference>
<evidence type="ECO:0000256" key="1">
    <source>
        <dbReference type="SAM" id="Phobius"/>
    </source>
</evidence>
<keyword evidence="1" id="KW-0812">Transmembrane</keyword>
<dbReference type="Gene3D" id="1.10.287.1260">
    <property type="match status" value="1"/>
</dbReference>
<gene>
    <name evidence="2" type="ORF">MARIT_1695</name>
</gene>
<dbReference type="NCBIfam" id="NF033912">
    <property type="entry name" value="msc"/>
    <property type="match status" value="1"/>
</dbReference>
<dbReference type="STRING" id="1349785.GCA_000509405_02221"/>
<keyword evidence="1" id="KW-1133">Transmembrane helix</keyword>
<feature type="transmembrane region" description="Helical" evidence="1">
    <location>
        <begin position="247"/>
        <end position="265"/>
    </location>
</feature>
<dbReference type="GO" id="GO:0008381">
    <property type="term" value="F:mechanosensitive monoatomic ion channel activity"/>
    <property type="evidence" value="ECO:0007669"/>
    <property type="project" value="InterPro"/>
</dbReference>
<name>A0A2H1EAS3_9FLAO</name>
<dbReference type="EMBL" id="LT634361">
    <property type="protein sequence ID" value="SFZ82663.1"/>
    <property type="molecule type" value="Genomic_DNA"/>
</dbReference>
<keyword evidence="1" id="KW-0472">Membrane</keyword>